<gene>
    <name evidence="1" type="ORF">D0437_29275</name>
</gene>
<dbReference type="EMBL" id="CP031778">
    <property type="protein sequence ID" value="QDZ77769.1"/>
    <property type="molecule type" value="Genomic_DNA"/>
</dbReference>
<evidence type="ECO:0000313" key="2">
    <source>
        <dbReference type="Proteomes" id="UP000321735"/>
    </source>
</evidence>
<dbReference type="Proteomes" id="UP000321735">
    <property type="component" value="Chromosome"/>
</dbReference>
<organism evidence="1 2">
    <name type="scientific">Bacillus cereus</name>
    <dbReference type="NCBI Taxonomy" id="1396"/>
    <lineage>
        <taxon>Bacteria</taxon>
        <taxon>Bacillati</taxon>
        <taxon>Bacillota</taxon>
        <taxon>Bacilli</taxon>
        <taxon>Bacillales</taxon>
        <taxon>Bacillaceae</taxon>
        <taxon>Bacillus</taxon>
        <taxon>Bacillus cereus group</taxon>
    </lineage>
</organism>
<proteinExistence type="predicted"/>
<protein>
    <submittedName>
        <fullName evidence="1">Uncharacterized protein</fullName>
    </submittedName>
</protein>
<evidence type="ECO:0000313" key="1">
    <source>
        <dbReference type="EMBL" id="QDZ77769.1"/>
    </source>
</evidence>
<reference evidence="1 2" key="1">
    <citation type="journal article" date="2019" name="Ecotoxicol. Environ. Saf.">
        <title>Microbial characterization of heavy metal resistant bacterial strains isolated from an electroplating wastewater treatment plant.</title>
        <authorList>
            <person name="Cai X."/>
            <person name="Zheng X."/>
            <person name="Zhang D."/>
            <person name="Iqbal W."/>
            <person name="Liu C."/>
            <person name="Yang B."/>
            <person name="Zhao X."/>
            <person name="Lu X."/>
            <person name="Mao Y."/>
        </authorList>
    </citation>
    <scope>NUCLEOTIDE SEQUENCE [LARGE SCALE GENOMIC DNA]</scope>
    <source>
        <strain evidence="1 2">Co1-1</strain>
    </source>
</reference>
<name>A0A9X7QNM5_BACCE</name>
<sequence>MWELILGNNPIGYMIQLFFIICVG</sequence>
<accession>A0A9X7QNM5</accession>
<dbReference type="AlphaFoldDB" id="A0A9X7QNM5"/>